<name>A0A1S8A6A4_ROSNE</name>
<evidence type="ECO:0000256" key="1">
    <source>
        <dbReference type="SAM" id="MobiDB-lite"/>
    </source>
</evidence>
<gene>
    <name evidence="2" type="ORF">SAMD00023353_1000430</name>
</gene>
<accession>A0A1S8A6A4</accession>
<dbReference type="PANTHER" id="PTHR46411:SF2">
    <property type="entry name" value="AAA+ ATPASE DOMAIN-CONTAINING PROTEIN"/>
    <property type="match status" value="1"/>
</dbReference>
<proteinExistence type="predicted"/>
<protein>
    <submittedName>
        <fullName evidence="2">Putative ATPase</fullName>
    </submittedName>
</protein>
<organism evidence="2">
    <name type="scientific">Rosellinia necatrix</name>
    <name type="common">White root-rot fungus</name>
    <dbReference type="NCBI Taxonomy" id="77044"/>
    <lineage>
        <taxon>Eukaryota</taxon>
        <taxon>Fungi</taxon>
        <taxon>Dikarya</taxon>
        <taxon>Ascomycota</taxon>
        <taxon>Pezizomycotina</taxon>
        <taxon>Sordariomycetes</taxon>
        <taxon>Xylariomycetidae</taxon>
        <taxon>Xylariales</taxon>
        <taxon>Xylariaceae</taxon>
        <taxon>Rosellinia</taxon>
    </lineage>
</organism>
<evidence type="ECO:0000313" key="2">
    <source>
        <dbReference type="EMBL" id="GAW25617.1"/>
    </source>
</evidence>
<feature type="region of interest" description="Disordered" evidence="1">
    <location>
        <begin position="1"/>
        <end position="20"/>
    </location>
</feature>
<keyword evidence="3" id="KW-1185">Reference proteome</keyword>
<dbReference type="EMBL" id="DF977455">
    <property type="protein sequence ID" value="GAW25617.1"/>
    <property type="molecule type" value="Genomic_DNA"/>
</dbReference>
<reference evidence="2" key="1">
    <citation type="submission" date="2016-03" db="EMBL/GenBank/DDBJ databases">
        <title>Draft genome sequence of Rosellinia necatrix.</title>
        <authorList>
            <person name="Kanematsu S."/>
        </authorList>
    </citation>
    <scope>NUCLEOTIDE SEQUENCE [LARGE SCALE GENOMIC DNA]</scope>
    <source>
        <strain evidence="2">W97</strain>
    </source>
</reference>
<sequence>MTSGWRRVNQSSPRDEKTRYERWSVAKLPQPPFLPLTSSNMITESSVVEQNVEYSGAGFRAIGLLDEAGVYLRPQGDRDIKHSDLVSVLLRALNYCHSVLFLTTNRAFEMGRQHRLHLQKAHRGVVRMSCGLKKFR</sequence>
<dbReference type="AlphaFoldDB" id="A0A1S8A6A4"/>
<dbReference type="STRING" id="77044.A0A1S8A6A4"/>
<evidence type="ECO:0000313" key="3">
    <source>
        <dbReference type="Proteomes" id="UP000054516"/>
    </source>
</evidence>
<dbReference type="PANTHER" id="PTHR46411">
    <property type="entry name" value="FAMILY ATPASE, PUTATIVE-RELATED"/>
    <property type="match status" value="1"/>
</dbReference>
<dbReference type="Proteomes" id="UP000054516">
    <property type="component" value="Unassembled WGS sequence"/>
</dbReference>
<feature type="compositionally biased region" description="Polar residues" evidence="1">
    <location>
        <begin position="1"/>
        <end position="12"/>
    </location>
</feature>